<comment type="caution">
    <text evidence="2">The sequence shown here is derived from an EMBL/GenBank/DDBJ whole genome shotgun (WGS) entry which is preliminary data.</text>
</comment>
<sequence>MTVYEFHGDGMISTYSIFSHTHAICHRATDFMESRYREGEFHFQPLASDLSQISSQRHRISPTPPVGGSAISLKPKISTPTPTEKGSAGINNGKK</sequence>
<dbReference type="EMBL" id="BPLQ01001709">
    <property type="protein sequence ID" value="GIX84285.1"/>
    <property type="molecule type" value="Genomic_DNA"/>
</dbReference>
<accession>A0AAV4NJ09</accession>
<evidence type="ECO:0000313" key="3">
    <source>
        <dbReference type="Proteomes" id="UP001054837"/>
    </source>
</evidence>
<protein>
    <submittedName>
        <fullName evidence="2">Uncharacterized protein</fullName>
    </submittedName>
</protein>
<reference evidence="2 3" key="1">
    <citation type="submission" date="2021-06" db="EMBL/GenBank/DDBJ databases">
        <title>Caerostris darwini draft genome.</title>
        <authorList>
            <person name="Kono N."/>
            <person name="Arakawa K."/>
        </authorList>
    </citation>
    <scope>NUCLEOTIDE SEQUENCE [LARGE SCALE GENOMIC DNA]</scope>
</reference>
<name>A0AAV4NJ09_9ARAC</name>
<organism evidence="2 3">
    <name type="scientific">Caerostris darwini</name>
    <dbReference type="NCBI Taxonomy" id="1538125"/>
    <lineage>
        <taxon>Eukaryota</taxon>
        <taxon>Metazoa</taxon>
        <taxon>Ecdysozoa</taxon>
        <taxon>Arthropoda</taxon>
        <taxon>Chelicerata</taxon>
        <taxon>Arachnida</taxon>
        <taxon>Araneae</taxon>
        <taxon>Araneomorphae</taxon>
        <taxon>Entelegynae</taxon>
        <taxon>Araneoidea</taxon>
        <taxon>Araneidae</taxon>
        <taxon>Caerostris</taxon>
    </lineage>
</organism>
<dbReference type="AlphaFoldDB" id="A0AAV4NJ09"/>
<evidence type="ECO:0000313" key="2">
    <source>
        <dbReference type="EMBL" id="GIX84285.1"/>
    </source>
</evidence>
<dbReference type="Proteomes" id="UP001054837">
    <property type="component" value="Unassembled WGS sequence"/>
</dbReference>
<evidence type="ECO:0000256" key="1">
    <source>
        <dbReference type="SAM" id="MobiDB-lite"/>
    </source>
</evidence>
<keyword evidence="3" id="KW-1185">Reference proteome</keyword>
<gene>
    <name evidence="2" type="ORF">CDAR_48861</name>
</gene>
<feature type="region of interest" description="Disordered" evidence="1">
    <location>
        <begin position="54"/>
        <end position="95"/>
    </location>
</feature>
<proteinExistence type="predicted"/>